<proteinExistence type="inferred from homology"/>
<evidence type="ECO:0000256" key="1">
    <source>
        <dbReference type="ARBA" id="ARBA00006484"/>
    </source>
</evidence>
<dbReference type="EMBL" id="HBFK01038425">
    <property type="protein sequence ID" value="CAD8756770.1"/>
    <property type="molecule type" value="Transcribed_RNA"/>
</dbReference>
<feature type="chain" id="PRO_5030159845" evidence="3">
    <location>
        <begin position="19"/>
        <end position="382"/>
    </location>
</feature>
<gene>
    <name evidence="4" type="ORF">HAND1043_LOCUS23280</name>
</gene>
<name>A0A6T8PC20_HEMAN</name>
<dbReference type="InterPro" id="IPR002347">
    <property type="entry name" value="SDR_fam"/>
</dbReference>
<dbReference type="PRINTS" id="PR00081">
    <property type="entry name" value="GDHRDH"/>
</dbReference>
<sequence>MYSNLSFFTSGLLMATLSVILNPTAMLLRGAGVVNTEVEIRKDMRSMVTIVTGSNTGIGLETARALAENGATVVLAVRSLERGEKAKIDIEAHLALCNSKQDGKGKAHAPFADSGSVVVRELDLADLRSVQRFSSAFLAEFKRLDVLVLNAGLANIHLPEDKRVTPQGLEYVYATNFMGHFLLTSLLTPRMEETPGKTRLVCLGSVMHHFATGSAILEQAGGRGSPVMGYHDSKLAMILYARQFNRVMKGRSVSAVAVNPGWVASDIWRQVADLPVVGPFAAPVYRFFLKGLALSPKEGSMPSVFAATQDLRGHDYFSPYFVPQPALLTRLLGSGWWFPMELMGPMAGVRPLAARLPKDEERVSGELWRITSEVLTELGFPH</sequence>
<dbReference type="Gene3D" id="3.40.50.720">
    <property type="entry name" value="NAD(P)-binding Rossmann-like Domain"/>
    <property type="match status" value="1"/>
</dbReference>
<dbReference type="PANTHER" id="PTHR24320:SF152">
    <property type="entry name" value="SHORT-CHAIN DEHYDROGENASE_REDUCTASE FAMILY PROTEIN"/>
    <property type="match status" value="1"/>
</dbReference>
<evidence type="ECO:0000256" key="3">
    <source>
        <dbReference type="SAM" id="SignalP"/>
    </source>
</evidence>
<protein>
    <submittedName>
        <fullName evidence="4">Uncharacterized protein</fullName>
    </submittedName>
</protein>
<organism evidence="4">
    <name type="scientific">Hemiselmis andersenii</name>
    <name type="common">Cryptophyte alga</name>
    <dbReference type="NCBI Taxonomy" id="464988"/>
    <lineage>
        <taxon>Eukaryota</taxon>
        <taxon>Cryptophyceae</taxon>
        <taxon>Cryptomonadales</taxon>
        <taxon>Hemiselmidaceae</taxon>
        <taxon>Hemiselmis</taxon>
    </lineage>
</organism>
<dbReference type="GO" id="GO:0016491">
    <property type="term" value="F:oxidoreductase activity"/>
    <property type="evidence" value="ECO:0007669"/>
    <property type="project" value="UniProtKB-KW"/>
</dbReference>
<dbReference type="SUPFAM" id="SSF51735">
    <property type="entry name" value="NAD(P)-binding Rossmann-fold domains"/>
    <property type="match status" value="1"/>
</dbReference>
<keyword evidence="2" id="KW-0560">Oxidoreductase</keyword>
<comment type="similarity">
    <text evidence="1">Belongs to the short-chain dehydrogenases/reductases (SDR) family.</text>
</comment>
<dbReference type="Pfam" id="PF00106">
    <property type="entry name" value="adh_short"/>
    <property type="match status" value="2"/>
</dbReference>
<keyword evidence="3" id="KW-0732">Signal</keyword>
<dbReference type="InterPro" id="IPR036291">
    <property type="entry name" value="NAD(P)-bd_dom_sf"/>
</dbReference>
<reference evidence="4" key="1">
    <citation type="submission" date="2021-01" db="EMBL/GenBank/DDBJ databases">
        <authorList>
            <person name="Corre E."/>
            <person name="Pelletier E."/>
            <person name="Niang G."/>
            <person name="Scheremetjew M."/>
            <person name="Finn R."/>
            <person name="Kale V."/>
            <person name="Holt S."/>
            <person name="Cochrane G."/>
            <person name="Meng A."/>
            <person name="Brown T."/>
            <person name="Cohen L."/>
        </authorList>
    </citation>
    <scope>NUCLEOTIDE SEQUENCE</scope>
    <source>
        <strain evidence="4">CCMP441</strain>
    </source>
</reference>
<feature type="signal peptide" evidence="3">
    <location>
        <begin position="1"/>
        <end position="18"/>
    </location>
</feature>
<dbReference type="AlphaFoldDB" id="A0A6T8PC20"/>
<evidence type="ECO:0000313" key="4">
    <source>
        <dbReference type="EMBL" id="CAD8756770.1"/>
    </source>
</evidence>
<accession>A0A6T8PC20</accession>
<dbReference type="PANTHER" id="PTHR24320">
    <property type="entry name" value="RETINOL DEHYDROGENASE"/>
    <property type="match status" value="1"/>
</dbReference>
<evidence type="ECO:0000256" key="2">
    <source>
        <dbReference type="ARBA" id="ARBA00023002"/>
    </source>
</evidence>